<dbReference type="Gramene" id="A09p22730.2_BraZ1">
    <property type="protein sequence ID" value="A09p22730.2_BraZ1.CDS.1"/>
    <property type="gene ID" value="A09g22730.2_BraZ1"/>
</dbReference>
<evidence type="ECO:0000313" key="1">
    <source>
        <dbReference type="EMBL" id="CAG7861806.1"/>
    </source>
</evidence>
<dbReference type="EMBL" id="LS974625">
    <property type="protein sequence ID" value="CAG7861806.1"/>
    <property type="molecule type" value="Genomic_DNA"/>
</dbReference>
<evidence type="ECO:0000313" key="2">
    <source>
        <dbReference type="EMBL" id="VDC60104.1"/>
    </source>
</evidence>
<gene>
    <name evidence="2" type="ORF">BRAA09T37715Z</name>
    <name evidence="1" type="ORF">BRAPAZ1V2_A09P22730.2</name>
</gene>
<organism evidence="2">
    <name type="scientific">Brassica campestris</name>
    <name type="common">Field mustard</name>
    <dbReference type="NCBI Taxonomy" id="3711"/>
    <lineage>
        <taxon>Eukaryota</taxon>
        <taxon>Viridiplantae</taxon>
        <taxon>Streptophyta</taxon>
        <taxon>Embryophyta</taxon>
        <taxon>Tracheophyta</taxon>
        <taxon>Spermatophyta</taxon>
        <taxon>Magnoliopsida</taxon>
        <taxon>eudicotyledons</taxon>
        <taxon>Gunneridae</taxon>
        <taxon>Pentapetalae</taxon>
        <taxon>rosids</taxon>
        <taxon>malvids</taxon>
        <taxon>Brassicales</taxon>
        <taxon>Brassicaceae</taxon>
        <taxon>Brassiceae</taxon>
        <taxon>Brassica</taxon>
    </lineage>
</organism>
<sequence length="144" mass="16673">MSCFRLPKDTCARLVSAMTEFWWSSGSNKRKIAWVSWQKLCKSKSEDGLGFKDLEMFNQSLLGKQAYRIWSNSDSLVARVLKHRYFKNCSFMESSLGSRPSFAWRSILHGREVLKQGLVQSIGDGSSTNVWWDKWIIDKIPRCP</sequence>
<dbReference type="PANTHER" id="PTHR33116">
    <property type="entry name" value="REVERSE TRANSCRIPTASE ZINC-BINDING DOMAIN-CONTAINING PROTEIN-RELATED-RELATED"/>
    <property type="match status" value="1"/>
</dbReference>
<feature type="non-terminal residue" evidence="2">
    <location>
        <position position="144"/>
    </location>
</feature>
<reference evidence="2" key="1">
    <citation type="submission" date="2018-11" db="EMBL/GenBank/DDBJ databases">
        <authorList>
            <consortium name="Genoscope - CEA"/>
            <person name="William W."/>
        </authorList>
    </citation>
    <scope>NUCLEOTIDE SEQUENCE</scope>
</reference>
<dbReference type="AlphaFoldDB" id="A0A3P5Y8I3"/>
<name>A0A3P5Y8I3_BRACM</name>
<accession>A0A3P5Y8I3</accession>
<proteinExistence type="predicted"/>
<evidence type="ECO:0008006" key="3">
    <source>
        <dbReference type="Google" id="ProtNLM"/>
    </source>
</evidence>
<dbReference type="EMBL" id="LR031568">
    <property type="protein sequence ID" value="VDC60104.1"/>
    <property type="molecule type" value="Genomic_DNA"/>
</dbReference>
<dbReference type="Proteomes" id="UP000694005">
    <property type="component" value="Chromosome A09"/>
</dbReference>
<dbReference type="PANTHER" id="PTHR33116:SF86">
    <property type="entry name" value="REVERSE TRANSCRIPTASE DOMAIN-CONTAINING PROTEIN"/>
    <property type="match status" value="1"/>
</dbReference>
<protein>
    <recommendedName>
        <fullName evidence="3">Reverse transcriptase zinc-binding domain-containing protein</fullName>
    </recommendedName>
</protein>